<sequence>MTDDTPVLIHASPAVKEFAAALGLPEPGPWTQDEWDAFQAKMDAADARLAEIQARRRAEREA</sequence>
<name>A0ABQ3Y0Y1_9ACTN</name>
<evidence type="ECO:0000313" key="2">
    <source>
        <dbReference type="Proteomes" id="UP000609879"/>
    </source>
</evidence>
<evidence type="ECO:0000313" key="1">
    <source>
        <dbReference type="EMBL" id="GID73515.1"/>
    </source>
</evidence>
<comment type="caution">
    <text evidence="1">The sequence shown here is derived from an EMBL/GenBank/DDBJ whole genome shotgun (WGS) entry which is preliminary data.</text>
</comment>
<accession>A0ABQ3Y0Y1</accession>
<dbReference type="RefSeq" id="WP_203761438.1">
    <property type="nucleotide sequence ID" value="NZ_BAAABO010000029.1"/>
</dbReference>
<reference evidence="1 2" key="1">
    <citation type="submission" date="2021-01" db="EMBL/GenBank/DDBJ databases">
        <title>Whole genome shotgun sequence of Actinoplanes deccanensis NBRC 13994.</title>
        <authorList>
            <person name="Komaki H."/>
            <person name="Tamura T."/>
        </authorList>
    </citation>
    <scope>NUCLEOTIDE SEQUENCE [LARGE SCALE GENOMIC DNA]</scope>
    <source>
        <strain evidence="1 2">NBRC 13994</strain>
    </source>
</reference>
<organism evidence="1 2">
    <name type="scientific">Paractinoplanes deccanensis</name>
    <dbReference type="NCBI Taxonomy" id="113561"/>
    <lineage>
        <taxon>Bacteria</taxon>
        <taxon>Bacillati</taxon>
        <taxon>Actinomycetota</taxon>
        <taxon>Actinomycetes</taxon>
        <taxon>Micromonosporales</taxon>
        <taxon>Micromonosporaceae</taxon>
        <taxon>Paractinoplanes</taxon>
    </lineage>
</organism>
<dbReference type="EMBL" id="BOMI01000035">
    <property type="protein sequence ID" value="GID73515.1"/>
    <property type="molecule type" value="Genomic_DNA"/>
</dbReference>
<dbReference type="Proteomes" id="UP000609879">
    <property type="component" value="Unassembled WGS sequence"/>
</dbReference>
<proteinExistence type="predicted"/>
<gene>
    <name evidence="1" type="ORF">Ade02nite_21560</name>
</gene>
<keyword evidence="2" id="KW-1185">Reference proteome</keyword>
<protein>
    <submittedName>
        <fullName evidence="1">Uncharacterized protein</fullName>
    </submittedName>
</protein>